<proteinExistence type="predicted"/>
<sequence length="224" mass="25274">MSPTFQEFMTAFPRRHRGRSVAFVEAAPETYIIPWELSSWQDGEFSESPSEYEVANAELLAKKALAAAVAEDEQEAYQHSIQSKTLQPTAKPSPPRYKPFPGAQMEIKRKPVAHRLPTPPPVYEVPLVAPTQIKRKPVPAPLLELPSVEGIKSAAPEVHDYTRRPALTRAETTFDDFLPRHKTNTWQEVDNADWQRRRARSVAGFATDTLQKAKYQVKKAVGRS</sequence>
<feature type="compositionally biased region" description="Polar residues" evidence="1">
    <location>
        <begin position="77"/>
        <end position="90"/>
    </location>
</feature>
<dbReference type="RefSeq" id="XP_040794239.1">
    <property type="nucleotide sequence ID" value="XM_040935839.1"/>
</dbReference>
<gene>
    <name evidence="2" type="ORF">K460DRAFT_39165</name>
</gene>
<dbReference type="GeneID" id="63853090"/>
<dbReference type="AlphaFoldDB" id="A0A9P4LDB2"/>
<dbReference type="Proteomes" id="UP000800039">
    <property type="component" value="Unassembled WGS sequence"/>
</dbReference>
<accession>A0A9P4LDB2</accession>
<reference evidence="2" key="1">
    <citation type="submission" date="2020-01" db="EMBL/GenBank/DDBJ databases">
        <authorList>
            <consortium name="DOE Joint Genome Institute"/>
            <person name="Haridas S."/>
            <person name="Albert R."/>
            <person name="Binder M."/>
            <person name="Bloem J."/>
            <person name="Labutti K."/>
            <person name="Salamov A."/>
            <person name="Andreopoulos B."/>
            <person name="Baker S.E."/>
            <person name="Barry K."/>
            <person name="Bills G."/>
            <person name="Bluhm B.H."/>
            <person name="Cannon C."/>
            <person name="Castanera R."/>
            <person name="Culley D.E."/>
            <person name="Daum C."/>
            <person name="Ezra D."/>
            <person name="Gonzalez J.B."/>
            <person name="Henrissat B."/>
            <person name="Kuo A."/>
            <person name="Liang C."/>
            <person name="Lipzen A."/>
            <person name="Lutzoni F."/>
            <person name="Magnuson J."/>
            <person name="Mondo S."/>
            <person name="Nolan M."/>
            <person name="Ohm R."/>
            <person name="Pangilinan J."/>
            <person name="Park H.-J."/>
            <person name="Ramirez L."/>
            <person name="Alfaro M."/>
            <person name="Sun H."/>
            <person name="Tritt A."/>
            <person name="Yoshinaga Y."/>
            <person name="Zwiers L.-H."/>
            <person name="Turgeon B.G."/>
            <person name="Goodwin S.B."/>
            <person name="Spatafora J.W."/>
            <person name="Crous P.W."/>
            <person name="Grigoriev I.V."/>
        </authorList>
    </citation>
    <scope>NUCLEOTIDE SEQUENCE</scope>
    <source>
        <strain evidence="2">CBS 394.84</strain>
    </source>
</reference>
<evidence type="ECO:0000313" key="2">
    <source>
        <dbReference type="EMBL" id="KAF1851676.1"/>
    </source>
</evidence>
<feature type="region of interest" description="Disordered" evidence="1">
    <location>
        <begin position="76"/>
        <end position="97"/>
    </location>
</feature>
<dbReference type="EMBL" id="ML976614">
    <property type="protein sequence ID" value="KAF1851676.1"/>
    <property type="molecule type" value="Genomic_DNA"/>
</dbReference>
<protein>
    <submittedName>
        <fullName evidence="2">Uncharacterized protein</fullName>
    </submittedName>
</protein>
<comment type="caution">
    <text evidence="2">The sequence shown here is derived from an EMBL/GenBank/DDBJ whole genome shotgun (WGS) entry which is preliminary data.</text>
</comment>
<name>A0A9P4LDB2_9PLEO</name>
<dbReference type="OrthoDB" id="3685192at2759"/>
<keyword evidence="3" id="KW-1185">Reference proteome</keyword>
<evidence type="ECO:0000256" key="1">
    <source>
        <dbReference type="SAM" id="MobiDB-lite"/>
    </source>
</evidence>
<organism evidence="2 3">
    <name type="scientific">Cucurbitaria berberidis CBS 394.84</name>
    <dbReference type="NCBI Taxonomy" id="1168544"/>
    <lineage>
        <taxon>Eukaryota</taxon>
        <taxon>Fungi</taxon>
        <taxon>Dikarya</taxon>
        <taxon>Ascomycota</taxon>
        <taxon>Pezizomycotina</taxon>
        <taxon>Dothideomycetes</taxon>
        <taxon>Pleosporomycetidae</taxon>
        <taxon>Pleosporales</taxon>
        <taxon>Pleosporineae</taxon>
        <taxon>Cucurbitariaceae</taxon>
        <taxon>Cucurbitaria</taxon>
    </lineage>
</organism>
<evidence type="ECO:0000313" key="3">
    <source>
        <dbReference type="Proteomes" id="UP000800039"/>
    </source>
</evidence>